<dbReference type="EMBL" id="BQXY01000001">
    <property type="protein sequence ID" value="GKU24282.1"/>
    <property type="molecule type" value="Genomic_DNA"/>
</dbReference>
<dbReference type="InterPro" id="IPR006343">
    <property type="entry name" value="DnaB/C_C"/>
</dbReference>
<dbReference type="SUPFAM" id="SSF158499">
    <property type="entry name" value="DnaD domain-like"/>
    <property type="match status" value="1"/>
</dbReference>
<comment type="caution">
    <text evidence="3">The sequence shown here is derived from an EMBL/GenBank/DDBJ whole genome shotgun (WGS) entry which is preliminary data.</text>
</comment>
<organism evidence="3 4">
    <name type="scientific">Clostridium folliculivorans</name>
    <dbReference type="NCBI Taxonomy" id="2886038"/>
    <lineage>
        <taxon>Bacteria</taxon>
        <taxon>Bacillati</taxon>
        <taxon>Bacillota</taxon>
        <taxon>Clostridia</taxon>
        <taxon>Eubacteriales</taxon>
        <taxon>Clostridiaceae</taxon>
        <taxon>Clostridium</taxon>
    </lineage>
</organism>
<dbReference type="Gene3D" id="1.10.10.630">
    <property type="entry name" value="DnaD domain-like"/>
    <property type="match status" value="1"/>
</dbReference>
<dbReference type="RefSeq" id="WP_261851298.1">
    <property type="nucleotide sequence ID" value="NZ_BQXY01000001.1"/>
</dbReference>
<evidence type="ECO:0000313" key="3">
    <source>
        <dbReference type="EMBL" id="GKU24282.1"/>
    </source>
</evidence>
<evidence type="ECO:0000259" key="2">
    <source>
        <dbReference type="Pfam" id="PF07261"/>
    </source>
</evidence>
<proteinExistence type="inferred from homology"/>
<dbReference type="InterPro" id="IPR034829">
    <property type="entry name" value="DnaD-like_sf"/>
</dbReference>
<dbReference type="Pfam" id="PF07261">
    <property type="entry name" value="DnaB_2"/>
    <property type="match status" value="1"/>
</dbReference>
<protein>
    <recommendedName>
        <fullName evidence="2">DnaB/C C-terminal domain-containing protein</fullName>
    </recommendedName>
</protein>
<sequence length="117" mass="13473">MNLDEAAQSLSDYYMTITGSSEGLNLSNLKLSIKQHKAINVKHAIDKAVAYDKFSIGYINGILRNWEKEGYPKDEEDLDVPKLSKQTGKSLRVTDYPQRQYDYDDLEKRLLGWDLKN</sequence>
<name>A0A9W5Y0I7_9CLOT</name>
<dbReference type="Proteomes" id="UP001057868">
    <property type="component" value="Unassembled WGS sequence"/>
</dbReference>
<dbReference type="NCBIfam" id="TIGR01446">
    <property type="entry name" value="DnaD_dom"/>
    <property type="match status" value="1"/>
</dbReference>
<keyword evidence="4" id="KW-1185">Reference proteome</keyword>
<evidence type="ECO:0000256" key="1">
    <source>
        <dbReference type="ARBA" id="ARBA00093462"/>
    </source>
</evidence>
<accession>A0A9W5Y0I7</accession>
<evidence type="ECO:0000313" key="4">
    <source>
        <dbReference type="Proteomes" id="UP001057868"/>
    </source>
</evidence>
<reference evidence="3" key="1">
    <citation type="journal article" date="2023" name="Int. J. Syst. Evol. Microbiol.">
        <title>&lt;i&gt;Clostridium folliculivorans&lt;/i&gt; sp. nov., isolated from soil samples of an organic paddy in Japan.</title>
        <authorList>
            <person name="Tazawa J."/>
            <person name="Kobayashi H."/>
            <person name="Tanizawa Y."/>
            <person name="Uchino A."/>
            <person name="Tanaka F."/>
            <person name="Urashima Y."/>
            <person name="Miura S."/>
            <person name="Sakamoto M."/>
            <person name="Ohkuma M."/>
            <person name="Tohno M."/>
        </authorList>
    </citation>
    <scope>NUCLEOTIDE SEQUENCE</scope>
    <source>
        <strain evidence="3">D1-1</strain>
    </source>
</reference>
<feature type="domain" description="DnaB/C C-terminal" evidence="2">
    <location>
        <begin position="41"/>
        <end position="71"/>
    </location>
</feature>
<gene>
    <name evidence="3" type="ORF">CFOLD11_11080</name>
</gene>
<dbReference type="AlphaFoldDB" id="A0A9W5Y0I7"/>
<comment type="similarity">
    <text evidence="1">Belongs to the DnaB/DnaD family.</text>
</comment>